<dbReference type="OrthoDB" id="5365543at2759"/>
<feature type="signal peptide" evidence="1">
    <location>
        <begin position="1"/>
        <end position="22"/>
    </location>
</feature>
<protein>
    <recommendedName>
        <fullName evidence="4">Hydrophobin</fullName>
    </recommendedName>
</protein>
<sequence length="196" mass="21125">MKSFTTLVALTAIAMTGIQTTAAPNTATVAPETQDPPLSQCGAAVEFNLRLGSAHQLAIPGPPDYWCCDGYTEEYHSGSGKRVCCKASDTCCGVASDSVWLVPGYLKSLKPVHPDATFLKTGGNCDGACQPCTLLPRVAEISKARSTGLWILVFSSYFSTHYFNVLNEESITEGDKKEIHKGFKARQAKSPRHYNS</sequence>
<dbReference type="AlphaFoldDB" id="A0A3N4L7M7"/>
<keyword evidence="3" id="KW-1185">Reference proteome</keyword>
<organism evidence="2 3">
    <name type="scientific">Terfezia boudieri ATCC MYA-4762</name>
    <dbReference type="NCBI Taxonomy" id="1051890"/>
    <lineage>
        <taxon>Eukaryota</taxon>
        <taxon>Fungi</taxon>
        <taxon>Dikarya</taxon>
        <taxon>Ascomycota</taxon>
        <taxon>Pezizomycotina</taxon>
        <taxon>Pezizomycetes</taxon>
        <taxon>Pezizales</taxon>
        <taxon>Pezizaceae</taxon>
        <taxon>Terfezia</taxon>
    </lineage>
</organism>
<keyword evidence="1" id="KW-0732">Signal</keyword>
<accession>A0A3N4L7M7</accession>
<gene>
    <name evidence="2" type="ORF">L211DRAFT_899495</name>
</gene>
<proteinExistence type="predicted"/>
<evidence type="ECO:0000256" key="1">
    <source>
        <dbReference type="SAM" id="SignalP"/>
    </source>
</evidence>
<dbReference type="EMBL" id="ML121604">
    <property type="protein sequence ID" value="RPB18897.1"/>
    <property type="molecule type" value="Genomic_DNA"/>
</dbReference>
<evidence type="ECO:0008006" key="4">
    <source>
        <dbReference type="Google" id="ProtNLM"/>
    </source>
</evidence>
<feature type="chain" id="PRO_5018063823" description="Hydrophobin" evidence="1">
    <location>
        <begin position="23"/>
        <end position="196"/>
    </location>
</feature>
<name>A0A3N4L7M7_9PEZI</name>
<dbReference type="Proteomes" id="UP000267821">
    <property type="component" value="Unassembled WGS sequence"/>
</dbReference>
<dbReference type="InParanoid" id="A0A3N4L7M7"/>
<evidence type="ECO:0000313" key="2">
    <source>
        <dbReference type="EMBL" id="RPB18897.1"/>
    </source>
</evidence>
<reference evidence="2 3" key="1">
    <citation type="journal article" date="2018" name="Nat. Ecol. Evol.">
        <title>Pezizomycetes genomes reveal the molecular basis of ectomycorrhizal truffle lifestyle.</title>
        <authorList>
            <person name="Murat C."/>
            <person name="Payen T."/>
            <person name="Noel B."/>
            <person name="Kuo A."/>
            <person name="Morin E."/>
            <person name="Chen J."/>
            <person name="Kohler A."/>
            <person name="Krizsan K."/>
            <person name="Balestrini R."/>
            <person name="Da Silva C."/>
            <person name="Montanini B."/>
            <person name="Hainaut M."/>
            <person name="Levati E."/>
            <person name="Barry K.W."/>
            <person name="Belfiori B."/>
            <person name="Cichocki N."/>
            <person name="Clum A."/>
            <person name="Dockter R.B."/>
            <person name="Fauchery L."/>
            <person name="Guy J."/>
            <person name="Iotti M."/>
            <person name="Le Tacon F."/>
            <person name="Lindquist E.A."/>
            <person name="Lipzen A."/>
            <person name="Malagnac F."/>
            <person name="Mello A."/>
            <person name="Molinier V."/>
            <person name="Miyauchi S."/>
            <person name="Poulain J."/>
            <person name="Riccioni C."/>
            <person name="Rubini A."/>
            <person name="Sitrit Y."/>
            <person name="Splivallo R."/>
            <person name="Traeger S."/>
            <person name="Wang M."/>
            <person name="Zifcakova L."/>
            <person name="Wipf D."/>
            <person name="Zambonelli A."/>
            <person name="Paolocci F."/>
            <person name="Nowrousian M."/>
            <person name="Ottonello S."/>
            <person name="Baldrian P."/>
            <person name="Spatafora J.W."/>
            <person name="Henrissat B."/>
            <person name="Nagy L.G."/>
            <person name="Aury J.M."/>
            <person name="Wincker P."/>
            <person name="Grigoriev I.V."/>
            <person name="Bonfante P."/>
            <person name="Martin F.M."/>
        </authorList>
    </citation>
    <scope>NUCLEOTIDE SEQUENCE [LARGE SCALE GENOMIC DNA]</scope>
    <source>
        <strain evidence="2 3">ATCC MYA-4762</strain>
    </source>
</reference>
<evidence type="ECO:0000313" key="3">
    <source>
        <dbReference type="Proteomes" id="UP000267821"/>
    </source>
</evidence>